<comment type="subcellular location">
    <subcellularLocation>
        <location evidence="1">Cell membrane</location>
        <topology evidence="1">Multi-pass membrane protein</topology>
    </subcellularLocation>
</comment>
<dbReference type="SUPFAM" id="SSF56784">
    <property type="entry name" value="HAD-like"/>
    <property type="match status" value="1"/>
</dbReference>
<dbReference type="NCBIfam" id="TIGR01494">
    <property type="entry name" value="ATPase_P-type"/>
    <property type="match status" value="2"/>
</dbReference>
<feature type="transmembrane region" description="Helical" evidence="13">
    <location>
        <begin position="847"/>
        <end position="864"/>
    </location>
</feature>
<keyword evidence="3 13" id="KW-0812">Transmembrane</keyword>
<keyword evidence="7" id="KW-0460">Magnesium</keyword>
<dbReference type="InterPro" id="IPR023214">
    <property type="entry name" value="HAD_sf"/>
</dbReference>
<dbReference type="EMBL" id="BONK01000019">
    <property type="protein sequence ID" value="GIG23420.1"/>
    <property type="molecule type" value="Genomic_DNA"/>
</dbReference>
<dbReference type="PROSITE" id="PS00154">
    <property type="entry name" value="ATPASE_E1_E2"/>
    <property type="match status" value="1"/>
</dbReference>
<protein>
    <submittedName>
        <fullName evidence="15">ATPase</fullName>
    </submittedName>
</protein>
<evidence type="ECO:0000313" key="15">
    <source>
        <dbReference type="EMBL" id="GIG23420.1"/>
    </source>
</evidence>
<dbReference type="SFLD" id="SFLDS00003">
    <property type="entry name" value="Haloacid_Dehalogenase"/>
    <property type="match status" value="1"/>
</dbReference>
<dbReference type="AlphaFoldDB" id="A0A919U0Y4"/>
<dbReference type="Gene3D" id="1.20.1110.10">
    <property type="entry name" value="Calcium-transporting ATPase, transmembrane domain"/>
    <property type="match status" value="1"/>
</dbReference>
<keyword evidence="8" id="KW-1278">Translocase</keyword>
<feature type="region of interest" description="Disordered" evidence="12">
    <location>
        <begin position="915"/>
        <end position="956"/>
    </location>
</feature>
<keyword evidence="2" id="KW-0597">Phosphoprotein</keyword>
<sequence length="956" mass="100176">MAQSPSQVVAAAPPGAPGNDTRWWALSSVEVARALGTNPEQGLDAAEVGKRQRQYGANTLTAQAPPSVWAVLLTQLRDPMNLMLVAVAVVSVAIGQGSTAAIVAFLVLINVVIGTRQELQARKSVDALATMQEPTSKVVRDGVLVQIPASQLVPGDVVELEAGDIVPADGRLVRTATMETQEAALTGESAPIGKATEPLADEDVALGDRDNMAFQNTAVTRGTGTLLVTSTGMSTQIGHIATLLSSVEKTKSPLQKELDSLTKVLGAIAWSAVALIVVIGLVRGDSIGDLLFLATAVAISAIPTGLPTFVQAMLAYGAKQLAAAKAIVANLSDVETLGATSAINSDKTGTLTLNQMTVTALWLGGRHYTVEGAGYDKVGRILGPVGAEVPDLTPLAYGLCLASDATVSDTGDVIGDPTEAALVVLAAKLGVDAAESRRTWPRVAAVPFDSAYKFMATAHWMPWRGEHSLVEVVKGGPDVVLQRCTRALAAPGQFVGIEQLRADIDAEQERLAKSGLRTLAFAVRILTPKDEALIVADPMSYVEDLVFVGMVGIVDPLRPSAKVSVEIAHKAGISVRMITGDHAVTAGAIGADLGLPGGAISGAELARLTDDELLARLPNLHVFGRVTPEDKLRIVQLMQSQGLVVAMTGDAVNDAAAIKQADIGVAMGSGSEVTKQAARLVLTDDNFSTLVHAVELGRSIYQKITAYIRFQMSQLIGLVTLFLVASITDLNGGVALTPMMVLFLNFFVCVAPVIAIMLDPVGPEIMNRPPRDPKQGISNRHAISRWLLYGLVLMVVTLIPLVAGPDEPSADTPSVSMTMAFVVMGLGSTFSGVVLRREPESGLVPPLLTAVKVLSIPALLMWLATELDFLQQWLTTQELNGGQWATALGLALVLPIVAEVDKVLMRRRLPKAPTLTTQEAVSPVRARSEAPAAPAATVDPSEPAATTAPTPAVPMP</sequence>
<dbReference type="Pfam" id="PF08282">
    <property type="entry name" value="Hydrolase_3"/>
    <property type="match status" value="1"/>
</dbReference>
<feature type="transmembrane region" description="Helical" evidence="13">
    <location>
        <begin position="782"/>
        <end position="803"/>
    </location>
</feature>
<dbReference type="GO" id="GO:0005388">
    <property type="term" value="F:P-type calcium transporter activity"/>
    <property type="evidence" value="ECO:0007669"/>
    <property type="project" value="TreeGrafter"/>
</dbReference>
<dbReference type="PANTHER" id="PTHR24093:SF369">
    <property type="entry name" value="CALCIUM-TRANSPORTING ATPASE"/>
    <property type="match status" value="1"/>
</dbReference>
<gene>
    <name evidence="15" type="ORF">Cch01nite_41440</name>
</gene>
<evidence type="ECO:0000256" key="1">
    <source>
        <dbReference type="ARBA" id="ARBA00004651"/>
    </source>
</evidence>
<evidence type="ECO:0000256" key="3">
    <source>
        <dbReference type="ARBA" id="ARBA00022692"/>
    </source>
</evidence>
<dbReference type="SFLD" id="SFLDG00002">
    <property type="entry name" value="C1.7:_P-type_atpase_like"/>
    <property type="match status" value="1"/>
</dbReference>
<feature type="transmembrane region" description="Helical" evidence="13">
    <location>
        <begin position="739"/>
        <end position="761"/>
    </location>
</feature>
<dbReference type="SUPFAM" id="SSF81653">
    <property type="entry name" value="Calcium ATPase, transduction domain A"/>
    <property type="match status" value="1"/>
</dbReference>
<dbReference type="InterPro" id="IPR006068">
    <property type="entry name" value="ATPase_P-typ_cation-transptr_C"/>
</dbReference>
<dbReference type="RefSeq" id="WP_203758426.1">
    <property type="nucleotide sequence ID" value="NZ_BONK01000019.1"/>
</dbReference>
<feature type="domain" description="Cation-transporting P-type ATPase N-terminal" evidence="14">
    <location>
        <begin position="22"/>
        <end position="96"/>
    </location>
</feature>
<dbReference type="SUPFAM" id="SSF81660">
    <property type="entry name" value="Metal cation-transporting ATPase, ATP-binding domain N"/>
    <property type="match status" value="1"/>
</dbReference>
<dbReference type="Gene3D" id="3.40.50.1000">
    <property type="entry name" value="HAD superfamily/HAD-like"/>
    <property type="match status" value="1"/>
</dbReference>
<feature type="transmembrane region" description="Helical" evidence="13">
    <location>
        <begin position="815"/>
        <end position="835"/>
    </location>
</feature>
<feature type="transmembrane region" description="Helical" evidence="13">
    <location>
        <begin position="884"/>
        <end position="904"/>
    </location>
</feature>
<dbReference type="InterPro" id="IPR023298">
    <property type="entry name" value="ATPase_P-typ_TM_dom_sf"/>
</dbReference>
<dbReference type="Proteomes" id="UP000632740">
    <property type="component" value="Unassembled WGS sequence"/>
</dbReference>
<dbReference type="GO" id="GO:0016887">
    <property type="term" value="F:ATP hydrolysis activity"/>
    <property type="evidence" value="ECO:0007669"/>
    <property type="project" value="InterPro"/>
</dbReference>
<dbReference type="Pfam" id="PF00689">
    <property type="entry name" value="Cation_ATPase_C"/>
    <property type="match status" value="1"/>
</dbReference>
<dbReference type="InterPro" id="IPR008250">
    <property type="entry name" value="ATPase_P-typ_transduc_dom_A_sf"/>
</dbReference>
<evidence type="ECO:0000259" key="14">
    <source>
        <dbReference type="SMART" id="SM00831"/>
    </source>
</evidence>
<dbReference type="FunFam" id="2.70.150.10:FF:000160">
    <property type="entry name" value="Sarcoplasmic/endoplasmic reticulum calcium ATPase 1"/>
    <property type="match status" value="1"/>
</dbReference>
<dbReference type="PANTHER" id="PTHR24093">
    <property type="entry name" value="CATION TRANSPORTING ATPASE"/>
    <property type="match status" value="1"/>
</dbReference>
<feature type="transmembrane region" description="Helical" evidence="13">
    <location>
        <begin position="264"/>
        <end position="284"/>
    </location>
</feature>
<feature type="transmembrane region" description="Helical" evidence="13">
    <location>
        <begin position="706"/>
        <end position="727"/>
    </location>
</feature>
<keyword evidence="9 13" id="KW-1133">Transmembrane helix</keyword>
<keyword evidence="6" id="KW-0067">ATP-binding</keyword>
<dbReference type="InterPro" id="IPR001757">
    <property type="entry name" value="P_typ_ATPase"/>
</dbReference>
<evidence type="ECO:0000256" key="13">
    <source>
        <dbReference type="SAM" id="Phobius"/>
    </source>
</evidence>
<dbReference type="PRINTS" id="PR00120">
    <property type="entry name" value="HATPASE"/>
</dbReference>
<evidence type="ECO:0000256" key="11">
    <source>
        <dbReference type="ARBA" id="ARBA00049360"/>
    </source>
</evidence>
<dbReference type="SMART" id="SM00831">
    <property type="entry name" value="Cation_ATPase_N"/>
    <property type="match status" value="1"/>
</dbReference>
<evidence type="ECO:0000256" key="9">
    <source>
        <dbReference type="ARBA" id="ARBA00022989"/>
    </source>
</evidence>
<dbReference type="GO" id="GO:0005524">
    <property type="term" value="F:ATP binding"/>
    <property type="evidence" value="ECO:0007669"/>
    <property type="project" value="UniProtKB-KW"/>
</dbReference>
<comment type="catalytic activity">
    <reaction evidence="11">
        <text>ATP + H2O = ADP + phosphate + H(+)</text>
        <dbReference type="Rhea" id="RHEA:13065"/>
        <dbReference type="ChEBI" id="CHEBI:15377"/>
        <dbReference type="ChEBI" id="CHEBI:15378"/>
        <dbReference type="ChEBI" id="CHEBI:30616"/>
        <dbReference type="ChEBI" id="CHEBI:43474"/>
        <dbReference type="ChEBI" id="CHEBI:456216"/>
    </reaction>
</comment>
<dbReference type="InterPro" id="IPR036412">
    <property type="entry name" value="HAD-like_sf"/>
</dbReference>
<dbReference type="SFLD" id="SFLDF00027">
    <property type="entry name" value="p-type_atpase"/>
    <property type="match status" value="1"/>
</dbReference>
<dbReference type="Gene3D" id="3.40.1110.10">
    <property type="entry name" value="Calcium-transporting ATPase, cytoplasmic domain N"/>
    <property type="match status" value="1"/>
</dbReference>
<evidence type="ECO:0000313" key="16">
    <source>
        <dbReference type="Proteomes" id="UP000632740"/>
    </source>
</evidence>
<dbReference type="PRINTS" id="PR00119">
    <property type="entry name" value="CATATPASE"/>
</dbReference>
<evidence type="ECO:0000256" key="7">
    <source>
        <dbReference type="ARBA" id="ARBA00022842"/>
    </source>
</evidence>
<evidence type="ECO:0000256" key="8">
    <source>
        <dbReference type="ARBA" id="ARBA00022967"/>
    </source>
</evidence>
<dbReference type="Pfam" id="PF13246">
    <property type="entry name" value="Cation_ATPase"/>
    <property type="match status" value="1"/>
</dbReference>
<dbReference type="GO" id="GO:0005886">
    <property type="term" value="C:plasma membrane"/>
    <property type="evidence" value="ECO:0007669"/>
    <property type="project" value="UniProtKB-SubCell"/>
</dbReference>
<dbReference type="InterPro" id="IPR044492">
    <property type="entry name" value="P_typ_ATPase_HD_dom"/>
</dbReference>
<organism evidence="15 16">
    <name type="scientific">Cellulomonas chitinilytica</name>
    <dbReference type="NCBI Taxonomy" id="398759"/>
    <lineage>
        <taxon>Bacteria</taxon>
        <taxon>Bacillati</taxon>
        <taxon>Actinomycetota</taxon>
        <taxon>Actinomycetes</taxon>
        <taxon>Micrococcales</taxon>
        <taxon>Cellulomonadaceae</taxon>
        <taxon>Cellulomonas</taxon>
    </lineage>
</organism>
<evidence type="ECO:0000256" key="5">
    <source>
        <dbReference type="ARBA" id="ARBA00022741"/>
    </source>
</evidence>
<keyword evidence="10 13" id="KW-0472">Membrane</keyword>
<dbReference type="Gene3D" id="2.70.150.10">
    <property type="entry name" value="Calcium-transporting ATPase, cytoplasmic transduction domain A"/>
    <property type="match status" value="1"/>
</dbReference>
<evidence type="ECO:0000256" key="12">
    <source>
        <dbReference type="SAM" id="MobiDB-lite"/>
    </source>
</evidence>
<evidence type="ECO:0000256" key="10">
    <source>
        <dbReference type="ARBA" id="ARBA00023136"/>
    </source>
</evidence>
<feature type="transmembrane region" description="Helical" evidence="13">
    <location>
        <begin position="290"/>
        <end position="310"/>
    </location>
</feature>
<dbReference type="InterPro" id="IPR018303">
    <property type="entry name" value="ATPase_P-typ_P_site"/>
</dbReference>
<evidence type="ECO:0000256" key="2">
    <source>
        <dbReference type="ARBA" id="ARBA00022553"/>
    </source>
</evidence>
<name>A0A919U0Y4_9CELL</name>
<dbReference type="Pfam" id="PF00690">
    <property type="entry name" value="Cation_ATPase_N"/>
    <property type="match status" value="1"/>
</dbReference>
<reference evidence="15" key="1">
    <citation type="submission" date="2021-01" db="EMBL/GenBank/DDBJ databases">
        <title>Whole genome shotgun sequence of Cellulomonas chitinilytica NBRC 110799.</title>
        <authorList>
            <person name="Komaki H."/>
            <person name="Tamura T."/>
        </authorList>
    </citation>
    <scope>NUCLEOTIDE SEQUENCE</scope>
    <source>
        <strain evidence="15">NBRC 110799</strain>
    </source>
</reference>
<dbReference type="InterPro" id="IPR023299">
    <property type="entry name" value="ATPase_P-typ_cyto_dom_N"/>
</dbReference>
<accession>A0A919U0Y4</accession>
<dbReference type="GO" id="GO:0046872">
    <property type="term" value="F:metal ion binding"/>
    <property type="evidence" value="ECO:0007669"/>
    <property type="project" value="UniProtKB-KW"/>
</dbReference>
<keyword evidence="4" id="KW-0479">Metal-binding</keyword>
<dbReference type="Pfam" id="PF00122">
    <property type="entry name" value="E1-E2_ATPase"/>
    <property type="match status" value="1"/>
</dbReference>
<proteinExistence type="predicted"/>
<feature type="transmembrane region" description="Helical" evidence="13">
    <location>
        <begin position="82"/>
        <end position="113"/>
    </location>
</feature>
<dbReference type="InterPro" id="IPR059000">
    <property type="entry name" value="ATPase_P-type_domA"/>
</dbReference>
<comment type="caution">
    <text evidence="15">The sequence shown here is derived from an EMBL/GenBank/DDBJ whole genome shotgun (WGS) entry which is preliminary data.</text>
</comment>
<keyword evidence="5" id="KW-0547">Nucleotide-binding</keyword>
<evidence type="ECO:0000256" key="4">
    <source>
        <dbReference type="ARBA" id="ARBA00022723"/>
    </source>
</evidence>
<evidence type="ECO:0000256" key="6">
    <source>
        <dbReference type="ARBA" id="ARBA00022840"/>
    </source>
</evidence>
<dbReference type="SUPFAM" id="SSF81665">
    <property type="entry name" value="Calcium ATPase, transmembrane domain M"/>
    <property type="match status" value="1"/>
</dbReference>
<dbReference type="InterPro" id="IPR004014">
    <property type="entry name" value="ATPase_P-typ_cation-transptr_N"/>
</dbReference>
<keyword evidence="16" id="KW-1185">Reference proteome</keyword>